<proteinExistence type="predicted"/>
<dbReference type="EMBL" id="BGPR01003179">
    <property type="protein sequence ID" value="GBM84708.1"/>
    <property type="molecule type" value="Genomic_DNA"/>
</dbReference>
<gene>
    <name evidence="1" type="ORF">AVEN_93088_1</name>
</gene>
<accession>A0A4Y2J5X7</accession>
<comment type="caution">
    <text evidence="1">The sequence shown here is derived from an EMBL/GenBank/DDBJ whole genome shotgun (WGS) entry which is preliminary data.</text>
</comment>
<organism evidence="1 2">
    <name type="scientific">Araneus ventricosus</name>
    <name type="common">Orbweaver spider</name>
    <name type="synonym">Epeira ventricosa</name>
    <dbReference type="NCBI Taxonomy" id="182803"/>
    <lineage>
        <taxon>Eukaryota</taxon>
        <taxon>Metazoa</taxon>
        <taxon>Ecdysozoa</taxon>
        <taxon>Arthropoda</taxon>
        <taxon>Chelicerata</taxon>
        <taxon>Arachnida</taxon>
        <taxon>Araneae</taxon>
        <taxon>Araneomorphae</taxon>
        <taxon>Entelegynae</taxon>
        <taxon>Araneoidea</taxon>
        <taxon>Araneidae</taxon>
        <taxon>Araneus</taxon>
    </lineage>
</organism>
<dbReference type="Proteomes" id="UP000499080">
    <property type="component" value="Unassembled WGS sequence"/>
</dbReference>
<evidence type="ECO:0000313" key="1">
    <source>
        <dbReference type="EMBL" id="GBM84708.1"/>
    </source>
</evidence>
<name>A0A4Y2J5X7_ARAVE</name>
<evidence type="ECO:0000313" key="2">
    <source>
        <dbReference type="Proteomes" id="UP000499080"/>
    </source>
</evidence>
<protein>
    <submittedName>
        <fullName evidence="1">Uncharacterized protein</fullName>
    </submittedName>
</protein>
<keyword evidence="2" id="KW-1185">Reference proteome</keyword>
<sequence>MANHAGKYDFKMKPTISLKFADGSHEHIYNLRTQLAAVNHLEWDKGTGSRFAKSSGQCPKVIAFEMSSKYCWSFHIEFLSISGIEQSMGS</sequence>
<dbReference type="AlphaFoldDB" id="A0A4Y2J5X7"/>
<reference evidence="1 2" key="1">
    <citation type="journal article" date="2019" name="Sci. Rep.">
        <title>Orb-weaving spider Araneus ventricosus genome elucidates the spidroin gene catalogue.</title>
        <authorList>
            <person name="Kono N."/>
            <person name="Nakamura H."/>
            <person name="Ohtoshi R."/>
            <person name="Moran D.A.P."/>
            <person name="Shinohara A."/>
            <person name="Yoshida Y."/>
            <person name="Fujiwara M."/>
            <person name="Mori M."/>
            <person name="Tomita M."/>
            <person name="Arakawa K."/>
        </authorList>
    </citation>
    <scope>NUCLEOTIDE SEQUENCE [LARGE SCALE GENOMIC DNA]</scope>
</reference>